<sequence>AREVSVTAALVETGEAINCLKVFDSAGSVNYQQLSEKLGIEASGVDWLQSAAIEPAALADCADPVDFAVAYGAALAHLEKAQSINFRSDFMPHQGKKLRLQKALKLAAISVTILALAVGVYFQSQLLKTNKDRSERRKRLEADYSVVMGKKPPANPVKKLETELRRIKKVSGPSDVVSARLILVLEAFNKYAAQKTDLNIDSVTITSKINIVGDTSSPGNTLIFFKAIKGKLEISRERVYTKAGRNHFGITVVPKR</sequence>
<feature type="non-terminal residue" evidence="2">
    <location>
        <position position="1"/>
    </location>
</feature>
<keyword evidence="1" id="KW-1133">Transmembrane helix</keyword>
<feature type="transmembrane region" description="Helical" evidence="1">
    <location>
        <begin position="103"/>
        <end position="122"/>
    </location>
</feature>
<keyword evidence="1" id="KW-0472">Membrane</keyword>
<evidence type="ECO:0008006" key="3">
    <source>
        <dbReference type="Google" id="ProtNLM"/>
    </source>
</evidence>
<dbReference type="AlphaFoldDB" id="X1J8I8"/>
<gene>
    <name evidence="2" type="ORF">S03H2_46722</name>
</gene>
<name>X1J8I8_9ZZZZ</name>
<accession>X1J8I8</accession>
<comment type="caution">
    <text evidence="2">The sequence shown here is derived from an EMBL/GenBank/DDBJ whole genome shotgun (WGS) entry which is preliminary data.</text>
</comment>
<evidence type="ECO:0000256" key="1">
    <source>
        <dbReference type="SAM" id="Phobius"/>
    </source>
</evidence>
<reference evidence="2" key="1">
    <citation type="journal article" date="2014" name="Front. Microbiol.">
        <title>High frequency of phylogenetically diverse reductive dehalogenase-homologous genes in deep subseafloor sedimentary metagenomes.</title>
        <authorList>
            <person name="Kawai M."/>
            <person name="Futagami T."/>
            <person name="Toyoda A."/>
            <person name="Takaki Y."/>
            <person name="Nishi S."/>
            <person name="Hori S."/>
            <person name="Arai W."/>
            <person name="Tsubouchi T."/>
            <person name="Morono Y."/>
            <person name="Uchiyama I."/>
            <person name="Ito T."/>
            <person name="Fujiyama A."/>
            <person name="Inagaki F."/>
            <person name="Takami H."/>
        </authorList>
    </citation>
    <scope>NUCLEOTIDE SEQUENCE</scope>
    <source>
        <strain evidence="2">Expedition CK06-06</strain>
    </source>
</reference>
<proteinExistence type="predicted"/>
<evidence type="ECO:0000313" key="2">
    <source>
        <dbReference type="EMBL" id="GAH66068.1"/>
    </source>
</evidence>
<protein>
    <recommendedName>
        <fullName evidence="3">GspL periplasmic domain-containing protein</fullName>
    </recommendedName>
</protein>
<keyword evidence="1" id="KW-0812">Transmembrane</keyword>
<dbReference type="EMBL" id="BARU01029366">
    <property type="protein sequence ID" value="GAH66068.1"/>
    <property type="molecule type" value="Genomic_DNA"/>
</dbReference>
<organism evidence="2">
    <name type="scientific">marine sediment metagenome</name>
    <dbReference type="NCBI Taxonomy" id="412755"/>
    <lineage>
        <taxon>unclassified sequences</taxon>
        <taxon>metagenomes</taxon>
        <taxon>ecological metagenomes</taxon>
    </lineage>
</organism>